<comment type="caution">
    <text evidence="4">The sequence shown here is derived from an EMBL/GenBank/DDBJ whole genome shotgun (WGS) entry which is preliminary data.</text>
</comment>
<keyword evidence="1 2" id="KW-0833">Ubl conjugation pathway</keyword>
<dbReference type="InterPro" id="IPR035983">
    <property type="entry name" value="Hect_E3_ubiquitin_ligase"/>
</dbReference>
<dbReference type="Gene3D" id="3.30.2410.10">
    <property type="entry name" value="Hect, E3 ligase catalytic domain"/>
    <property type="match status" value="1"/>
</dbReference>
<evidence type="ECO:0000313" key="4">
    <source>
        <dbReference type="EMBL" id="KAF7674874.1"/>
    </source>
</evidence>
<protein>
    <submittedName>
        <fullName evidence="4">E3 ubiquitin-protein ligase SMURF2</fullName>
    </submittedName>
</protein>
<dbReference type="Gene3D" id="3.90.1750.10">
    <property type="entry name" value="Hect, E3 ligase catalytic domains"/>
    <property type="match status" value="1"/>
</dbReference>
<name>A0ABQ7HV64_9MICR</name>
<feature type="domain" description="HECT" evidence="3">
    <location>
        <begin position="113"/>
        <end position="423"/>
    </location>
</feature>
<feature type="non-terminal residue" evidence="4">
    <location>
        <position position="1"/>
    </location>
</feature>
<feature type="active site" description="Glycyl thioester intermediate" evidence="2">
    <location>
        <position position="387"/>
    </location>
</feature>
<sequence length="423" mass="49884">PNLYDISEECINSHRNDANEYNITLDEYYNNYDNNVNELVSRLISVLNNRANNTNFSSSNLTYTDIFIDDRRSDIFEQSVVKLKEIVNNNKGRFPVDSQIRVSYSSNTAVGIGVMKQWVQRIAESTIESGRYLFISCNTDNNVYIPYNLSEDAFKLKKDEYHFIGQMMGIAFNNDDVIFPLEVADFIYEILLGKQEEMEPFIRREFHYLFTGEPNSYVDKEIYIVDINEDKNFFIEEVKLFSDEDIPKCEEIQKYIVKKIIKYLIKPIYEIKKGFSEVVDEFKIKSFESKDELKQKIFGDPNLDVCKIRSLTRVVNNGDEERCNKTEEYFWNYLERCTLKKRKEIFKYWTAQSNLLSAYTNEKPFSLKIGYENELDNANGKLLSYTCFKQMNIPCVDDVTKFENIFDDRVISMKQENENFNIA</sequence>
<reference evidence="4 5" key="1">
    <citation type="submission" date="2019-01" db="EMBL/GenBank/DDBJ databases">
        <title>Genomes sequencing and comparative genomics of infectious freshwater microsporidia, Cucumispora dikerogammari and Thelohania contejeani.</title>
        <authorList>
            <person name="Cormier A."/>
            <person name="Giraud I."/>
            <person name="Wattier R."/>
            <person name="Teixeira M."/>
            <person name="Grandjean F."/>
            <person name="Rigaud T."/>
            <person name="Cordaux R."/>
        </authorList>
    </citation>
    <scope>NUCLEOTIDE SEQUENCE [LARGE SCALE GENOMIC DNA]</scope>
    <source>
        <strain evidence="4">T1</strain>
        <tissue evidence="4">Spores</tissue>
    </source>
</reference>
<evidence type="ECO:0000313" key="5">
    <source>
        <dbReference type="Proteomes" id="UP001516464"/>
    </source>
</evidence>
<accession>A0ABQ7HV64</accession>
<dbReference type="Pfam" id="PF00632">
    <property type="entry name" value="HECT"/>
    <property type="match status" value="1"/>
</dbReference>
<keyword evidence="5" id="KW-1185">Reference proteome</keyword>
<dbReference type="Proteomes" id="UP001516464">
    <property type="component" value="Unassembled WGS sequence"/>
</dbReference>
<evidence type="ECO:0000256" key="1">
    <source>
        <dbReference type="ARBA" id="ARBA00022786"/>
    </source>
</evidence>
<dbReference type="SUPFAM" id="SSF56204">
    <property type="entry name" value="Hect, E3 ligase catalytic domain"/>
    <property type="match status" value="1"/>
</dbReference>
<evidence type="ECO:0000259" key="3">
    <source>
        <dbReference type="PROSITE" id="PS50237"/>
    </source>
</evidence>
<evidence type="ECO:0000256" key="2">
    <source>
        <dbReference type="PROSITE-ProRule" id="PRU00104"/>
    </source>
</evidence>
<dbReference type="PROSITE" id="PS50237">
    <property type="entry name" value="HECT"/>
    <property type="match status" value="1"/>
</dbReference>
<dbReference type="SMART" id="SM00119">
    <property type="entry name" value="HECTc"/>
    <property type="match status" value="1"/>
</dbReference>
<dbReference type="InterPro" id="IPR000569">
    <property type="entry name" value="HECT_dom"/>
</dbReference>
<dbReference type="EMBL" id="SBIQ01000601">
    <property type="protein sequence ID" value="KAF7674874.1"/>
    <property type="molecule type" value="Genomic_DNA"/>
</dbReference>
<gene>
    <name evidence="4" type="primary">smurf2_1</name>
    <name evidence="4" type="ORF">TCON_2731</name>
</gene>
<organism evidence="4 5">
    <name type="scientific">Astathelohania contejeani</name>
    <dbReference type="NCBI Taxonomy" id="164912"/>
    <lineage>
        <taxon>Eukaryota</taxon>
        <taxon>Fungi</taxon>
        <taxon>Fungi incertae sedis</taxon>
        <taxon>Microsporidia</taxon>
        <taxon>Astathelohaniidae</taxon>
        <taxon>Astathelohania</taxon>
    </lineage>
</organism>
<proteinExistence type="predicted"/>